<protein>
    <submittedName>
        <fullName evidence="2">Uncharacterized protein</fullName>
    </submittedName>
</protein>
<dbReference type="SUPFAM" id="SSF49870">
    <property type="entry name" value="Osmotin, thaumatin-like protein"/>
    <property type="match status" value="1"/>
</dbReference>
<dbReference type="AlphaFoldDB" id="A0A3M6XB77"/>
<name>A0A3M6XB77_HORWE</name>
<comment type="caution">
    <text evidence="2">The sequence shown here is derived from an EMBL/GenBank/DDBJ whole genome shotgun (WGS) entry which is preliminary data.</text>
</comment>
<accession>A0A3M6XB77</accession>
<evidence type="ECO:0000313" key="3">
    <source>
        <dbReference type="Proteomes" id="UP000282582"/>
    </source>
</evidence>
<gene>
    <name evidence="2" type="ORF">D0868_14897</name>
</gene>
<sequence length="220" mass="23825">MFSKTIALAAVLATVGVNAIPHVGHNHQHLHRRHHGLQHAARDTTLEARDDTYTLHVHNQCSDTKYFGLFEITSDFQMNSKCEPTEITSGGDAKISANYKDIGLRLSATADQGAAAQWAPQSLAEFGYSGWSGVEGIAYDVSMMTCFKQGCDKKIGVKIEPLDNGNGSGECDVKVCTEQNGFPLSQCWTNPDQTSDGSPADTVCYKGKTDFKVTFCPSDA</sequence>
<keyword evidence="1" id="KW-0732">Signal</keyword>
<proteinExistence type="predicted"/>
<evidence type="ECO:0000313" key="2">
    <source>
        <dbReference type="EMBL" id="RMX87939.1"/>
    </source>
</evidence>
<dbReference type="EMBL" id="QWIK01002337">
    <property type="protein sequence ID" value="RMX87939.1"/>
    <property type="molecule type" value="Genomic_DNA"/>
</dbReference>
<feature type="chain" id="PRO_5018334666" evidence="1">
    <location>
        <begin position="20"/>
        <end position="220"/>
    </location>
</feature>
<feature type="signal peptide" evidence="1">
    <location>
        <begin position="1"/>
        <end position="19"/>
    </location>
</feature>
<dbReference type="Proteomes" id="UP000282582">
    <property type="component" value="Unassembled WGS sequence"/>
</dbReference>
<evidence type="ECO:0000256" key="1">
    <source>
        <dbReference type="SAM" id="SignalP"/>
    </source>
</evidence>
<dbReference type="InterPro" id="IPR037176">
    <property type="entry name" value="Osmotin/thaumatin-like_sf"/>
</dbReference>
<organism evidence="2 3">
    <name type="scientific">Hortaea werneckii</name>
    <name type="common">Black yeast</name>
    <name type="synonym">Cladosporium werneckii</name>
    <dbReference type="NCBI Taxonomy" id="91943"/>
    <lineage>
        <taxon>Eukaryota</taxon>
        <taxon>Fungi</taxon>
        <taxon>Dikarya</taxon>
        <taxon>Ascomycota</taxon>
        <taxon>Pezizomycotina</taxon>
        <taxon>Dothideomycetes</taxon>
        <taxon>Dothideomycetidae</taxon>
        <taxon>Mycosphaerellales</taxon>
        <taxon>Teratosphaeriaceae</taxon>
        <taxon>Hortaea</taxon>
    </lineage>
</organism>
<reference evidence="2 3" key="1">
    <citation type="journal article" date="2018" name="BMC Genomics">
        <title>Genomic evidence for intraspecific hybridization in a clonal and extremely halotolerant yeast.</title>
        <authorList>
            <person name="Gostincar C."/>
            <person name="Stajich J.E."/>
            <person name="Zupancic J."/>
            <person name="Zalar P."/>
            <person name="Gunde-Cimerman N."/>
        </authorList>
    </citation>
    <scope>NUCLEOTIDE SEQUENCE [LARGE SCALE GENOMIC DNA]</scope>
    <source>
        <strain evidence="2 3">EXF-6654</strain>
    </source>
</reference>